<dbReference type="GO" id="GO:1990904">
    <property type="term" value="C:ribonucleoprotein complex"/>
    <property type="evidence" value="ECO:0007669"/>
    <property type="project" value="TreeGrafter"/>
</dbReference>
<evidence type="ECO:0000313" key="4">
    <source>
        <dbReference type="EMBL" id="GAA55380.1"/>
    </source>
</evidence>
<dbReference type="GO" id="GO:0000492">
    <property type="term" value="P:box C/D snoRNP assembly"/>
    <property type="evidence" value="ECO:0007669"/>
    <property type="project" value="TreeGrafter"/>
</dbReference>
<dbReference type="Proteomes" id="UP000008909">
    <property type="component" value="Unassembled WGS sequence"/>
</dbReference>
<accession>G7YR00</accession>
<evidence type="ECO:0000256" key="2">
    <source>
        <dbReference type="ARBA" id="ARBA00046233"/>
    </source>
</evidence>
<proteinExistence type="inferred from homology"/>
<evidence type="ECO:0000313" key="5">
    <source>
        <dbReference type="Proteomes" id="UP000008909"/>
    </source>
</evidence>
<dbReference type="AlphaFoldDB" id="G7YR00"/>
<keyword evidence="5" id="KW-1185">Reference proteome</keyword>
<reference key="2">
    <citation type="submission" date="2011-10" db="EMBL/GenBank/DDBJ databases">
        <title>The genome and transcriptome sequence of Clonorchis sinensis provide insights into the carcinogenic liver fluke.</title>
        <authorList>
            <person name="Wang X."/>
            <person name="Huang Y."/>
            <person name="Chen W."/>
            <person name="Liu H."/>
            <person name="Guo L."/>
            <person name="Chen Y."/>
            <person name="Luo F."/>
            <person name="Zhou W."/>
            <person name="Sun J."/>
            <person name="Mao Q."/>
            <person name="Liang P."/>
            <person name="Zhou C."/>
            <person name="Tian Y."/>
            <person name="Men J."/>
            <person name="Lv X."/>
            <person name="Huang L."/>
            <person name="Zhou J."/>
            <person name="Hu Y."/>
            <person name="Li R."/>
            <person name="Zhang F."/>
            <person name="Lei H."/>
            <person name="Li X."/>
            <person name="Hu X."/>
            <person name="Liang C."/>
            <person name="Xu J."/>
            <person name="Wu Z."/>
            <person name="Yu X."/>
        </authorList>
    </citation>
    <scope>NUCLEOTIDE SEQUENCE</scope>
    <source>
        <strain>Henan</strain>
    </source>
</reference>
<dbReference type="PANTHER" id="PTHR22997">
    <property type="entry name" value="PIH1 DOMAIN-CONTAINING PROTEIN 1"/>
    <property type="match status" value="1"/>
</dbReference>
<comment type="similarity">
    <text evidence="1">Belongs to the PIH1 family.</text>
</comment>
<protein>
    <submittedName>
        <fullName evidence="4">PIH1 domain-containing protein 1</fullName>
    </submittedName>
</protein>
<organism evidence="4 5">
    <name type="scientific">Clonorchis sinensis</name>
    <name type="common">Chinese liver fluke</name>
    <dbReference type="NCBI Taxonomy" id="79923"/>
    <lineage>
        <taxon>Eukaryota</taxon>
        <taxon>Metazoa</taxon>
        <taxon>Spiralia</taxon>
        <taxon>Lophotrochozoa</taxon>
        <taxon>Platyhelminthes</taxon>
        <taxon>Trematoda</taxon>
        <taxon>Digenea</taxon>
        <taxon>Opisthorchiida</taxon>
        <taxon>Opisthorchiata</taxon>
        <taxon>Opisthorchiidae</taxon>
        <taxon>Clonorchis</taxon>
    </lineage>
</organism>
<name>G7YR00_CLOSI</name>
<sequence>MPHRPSRGAISRVALLAAYSRAGVRKKRTPRLAIEKLVDPEVKRNYQNQLVECLPDGTVSDINGHWEKISKALLKVGTSVCGTTQPTSFKHWISDRTVSLLETRRQIPPGRHHNSTRRIIRRQVKLSVRADREAWWTRKAQEMEDAKNAGNVRRLFHLIRSTGPRKPLVSETIRDQNGSLICNKAERLDRWAQYFEQQFSWPPATSNQETWPSTESWTILDAAVVFLASVRPGDFDDIQCSFNRIGRIPQYLTKFHTNPTLPLAISDYAVTDKVNLQVVHFNRYASLRYITYYNILKVLSITWIFSTSSVRNSVYEVVRRSQFSGFISALQTITQQILHKPLTSSQRFGFVEARSGNGCTAYDVIVHPNLLKKVQSSELFEAFLMTVIFEGLENKYNVQLERTWVVLKNKRAMGRLQEQYVRAAPRPTIVEMGDTSGQVGDVPPYELLAVPEEGIPEYLVARITLPKLRSALLNVSYEYSTSHVLVGNTFLWVFTNQEALRGRQRCPERIVRGTWGRHLKSYIQYFRTLLIRLLKILRQPTIDSSLLGFCQFEAFWPVAMRIEGMKPANRVGWSVLEFQSYRISLVRLVLVRPKGTKQHGLTFFMTSFPTTIVIGDEFVIDSSIVFTLSWMWYRKSAEAHRTVEELTGLRIVEVGW</sequence>
<dbReference type="GO" id="GO:0005737">
    <property type="term" value="C:cytoplasm"/>
    <property type="evidence" value="ECO:0007669"/>
    <property type="project" value="TreeGrafter"/>
</dbReference>
<dbReference type="EMBL" id="DF144005">
    <property type="protein sequence ID" value="GAA55380.1"/>
    <property type="molecule type" value="Genomic_DNA"/>
</dbReference>
<gene>
    <name evidence="4" type="ORF">CLF_107781</name>
</gene>
<dbReference type="Pfam" id="PF08190">
    <property type="entry name" value="PIH1"/>
    <property type="match status" value="1"/>
</dbReference>
<comment type="function">
    <text evidence="2">Involved in the assembly of C/D box small nucleolar ribonucleoprotein (snoRNP) particles. Recruits the SWI/SNF complex to the core promoter of rRNA genes and enhances pre-rRNA transcription. Mediates interaction of TELO2 with the R2TP complex which is necessary for the stability of MTOR and SMG1. Positively regulates the assembly and activity of the mTORC1 complex.</text>
</comment>
<evidence type="ECO:0000256" key="1">
    <source>
        <dbReference type="ARBA" id="ARBA00008511"/>
    </source>
</evidence>
<dbReference type="GO" id="GO:0006364">
    <property type="term" value="P:rRNA processing"/>
    <property type="evidence" value="ECO:0007669"/>
    <property type="project" value="TreeGrafter"/>
</dbReference>
<evidence type="ECO:0000259" key="3">
    <source>
        <dbReference type="Pfam" id="PF08190"/>
    </source>
</evidence>
<dbReference type="PANTHER" id="PTHR22997:SF0">
    <property type="entry name" value="PIH1 DOMAIN-CONTAINING PROTEIN 1"/>
    <property type="match status" value="1"/>
</dbReference>
<feature type="non-terminal residue" evidence="4">
    <location>
        <position position="656"/>
    </location>
</feature>
<feature type="domain" description="PIH1 N-terminal" evidence="3">
    <location>
        <begin position="353"/>
        <end position="424"/>
    </location>
</feature>
<dbReference type="InterPro" id="IPR012981">
    <property type="entry name" value="PIH1_N"/>
</dbReference>
<reference evidence="4" key="1">
    <citation type="journal article" date="2011" name="Genome Biol.">
        <title>The draft genome of the carcinogenic human liver fluke Clonorchis sinensis.</title>
        <authorList>
            <person name="Wang X."/>
            <person name="Chen W."/>
            <person name="Huang Y."/>
            <person name="Sun J."/>
            <person name="Men J."/>
            <person name="Liu H."/>
            <person name="Luo F."/>
            <person name="Guo L."/>
            <person name="Lv X."/>
            <person name="Deng C."/>
            <person name="Zhou C."/>
            <person name="Fan Y."/>
            <person name="Li X."/>
            <person name="Huang L."/>
            <person name="Hu Y."/>
            <person name="Liang C."/>
            <person name="Hu X."/>
            <person name="Xu J."/>
            <person name="Yu X."/>
        </authorList>
    </citation>
    <scope>NUCLEOTIDE SEQUENCE [LARGE SCALE GENOMIC DNA]</scope>
    <source>
        <strain evidence="4">Henan</strain>
    </source>
</reference>
<dbReference type="InterPro" id="IPR050734">
    <property type="entry name" value="PIH1/Kintoun_subfamily"/>
</dbReference>
<dbReference type="GO" id="GO:0097255">
    <property type="term" value="C:R2TP complex"/>
    <property type="evidence" value="ECO:0007669"/>
    <property type="project" value="TreeGrafter"/>
</dbReference>